<sequence length="192" mass="19993">MAGEIQSQHTSGKTVYAIVYSSVGEVYDTTNDIFEIWTDIGLPDYVISLTELGSSGFYTGDFPVVNSGIYSVVAKEQIGGSAANSDILVGAGDISWDGTGVAIGGGGSLQEFEINVGHSERDINVAEGVSSSVLSQSINITKGNESKVDDDNIAITVGNESKTDADDIIITKGNVSKTDTESITITKGVEKA</sequence>
<dbReference type="AlphaFoldDB" id="X0UYI6"/>
<proteinExistence type="predicted"/>
<accession>X0UYI6</accession>
<protein>
    <submittedName>
        <fullName evidence="1">Uncharacterized protein</fullName>
    </submittedName>
</protein>
<reference evidence="1" key="1">
    <citation type="journal article" date="2014" name="Front. Microbiol.">
        <title>High frequency of phylogenetically diverse reductive dehalogenase-homologous genes in deep subseafloor sedimentary metagenomes.</title>
        <authorList>
            <person name="Kawai M."/>
            <person name="Futagami T."/>
            <person name="Toyoda A."/>
            <person name="Takaki Y."/>
            <person name="Nishi S."/>
            <person name="Hori S."/>
            <person name="Arai W."/>
            <person name="Tsubouchi T."/>
            <person name="Morono Y."/>
            <person name="Uchiyama I."/>
            <person name="Ito T."/>
            <person name="Fujiyama A."/>
            <person name="Inagaki F."/>
            <person name="Takami H."/>
        </authorList>
    </citation>
    <scope>NUCLEOTIDE SEQUENCE</scope>
    <source>
        <strain evidence="1">Expedition CK06-06</strain>
    </source>
</reference>
<comment type="caution">
    <text evidence="1">The sequence shown here is derived from an EMBL/GenBank/DDBJ whole genome shotgun (WGS) entry which is preliminary data.</text>
</comment>
<dbReference type="EMBL" id="BARS01020175">
    <property type="protein sequence ID" value="GAG04242.1"/>
    <property type="molecule type" value="Genomic_DNA"/>
</dbReference>
<evidence type="ECO:0000313" key="1">
    <source>
        <dbReference type="EMBL" id="GAG04242.1"/>
    </source>
</evidence>
<name>X0UYI6_9ZZZZ</name>
<gene>
    <name evidence="1" type="ORF">S01H1_32572</name>
</gene>
<organism evidence="1">
    <name type="scientific">marine sediment metagenome</name>
    <dbReference type="NCBI Taxonomy" id="412755"/>
    <lineage>
        <taxon>unclassified sequences</taxon>
        <taxon>metagenomes</taxon>
        <taxon>ecological metagenomes</taxon>
    </lineage>
</organism>